<name>A0A6G1FWW4_9PEZI</name>
<proteinExistence type="predicted"/>
<dbReference type="RefSeq" id="XP_033531812.1">
    <property type="nucleotide sequence ID" value="XM_033678216.1"/>
</dbReference>
<dbReference type="GeneID" id="54418786"/>
<protein>
    <recommendedName>
        <fullName evidence="4">Fungal N-terminal domain-containing protein</fullName>
    </recommendedName>
</protein>
<dbReference type="OrthoDB" id="195446at2759"/>
<sequence>MATNPLALTLTIGSLCTFTARIIVRIWSLVEEGELEELQTLGTKLTSLHSSLVQIKNTAQSIDHADASPERVTDFTTLSDDIPPKWVADFTIFSAIYKDTLQDIRTIMNQVRAVEYSSSGLQLSRTITYVFPTRPIQLLSHRIAAQNGIFRVFLQALAKSPGASIEQRLEEIHRRVLTLPDTRGSFREVLAVLGNQEEAQHSASSQHRTKQEEIDEGLRHDNLHSFFEACTSQVGSPNSTLQHSTPRMSHGGFNIIDAVVAATQPSNDAQKALNIIQSTTWTVLGLRRRIGRLGPWSDIAPSKFGSAQIQCHLMLDHSWLLQSRLLNRRTGTVERSPDPWADGRFSLVDCVVTDGPPEYGPNTPREYWGNWHFMEYTLVSPKDAALFFFCLSNIVPLMHEIRKIQAAAVSHFNRRHDVKDATSLNMAAYELWGK</sequence>
<dbReference type="Proteomes" id="UP000504638">
    <property type="component" value="Unplaced"/>
</dbReference>
<dbReference type="AlphaFoldDB" id="A0A6G1FWW4"/>
<evidence type="ECO:0000313" key="3">
    <source>
        <dbReference type="RefSeq" id="XP_033531812.1"/>
    </source>
</evidence>
<evidence type="ECO:0000313" key="1">
    <source>
        <dbReference type="EMBL" id="KAF1810181.1"/>
    </source>
</evidence>
<organism evidence="1">
    <name type="scientific">Eremomyces bilateralis CBS 781.70</name>
    <dbReference type="NCBI Taxonomy" id="1392243"/>
    <lineage>
        <taxon>Eukaryota</taxon>
        <taxon>Fungi</taxon>
        <taxon>Dikarya</taxon>
        <taxon>Ascomycota</taxon>
        <taxon>Pezizomycotina</taxon>
        <taxon>Dothideomycetes</taxon>
        <taxon>Dothideomycetes incertae sedis</taxon>
        <taxon>Eremomycetales</taxon>
        <taxon>Eremomycetaceae</taxon>
        <taxon>Eremomyces</taxon>
    </lineage>
</organism>
<reference evidence="3" key="3">
    <citation type="submission" date="2025-04" db="UniProtKB">
        <authorList>
            <consortium name="RefSeq"/>
        </authorList>
    </citation>
    <scope>IDENTIFICATION</scope>
    <source>
        <strain evidence="3">CBS 781.70</strain>
    </source>
</reference>
<keyword evidence="2" id="KW-1185">Reference proteome</keyword>
<dbReference type="EMBL" id="ML975167">
    <property type="protein sequence ID" value="KAF1810181.1"/>
    <property type="molecule type" value="Genomic_DNA"/>
</dbReference>
<evidence type="ECO:0000313" key="2">
    <source>
        <dbReference type="Proteomes" id="UP000504638"/>
    </source>
</evidence>
<accession>A0A6G1FWW4</accession>
<gene>
    <name evidence="1 3" type="ORF">P152DRAFT_451283</name>
</gene>
<reference evidence="1 3" key="1">
    <citation type="submission" date="2020-01" db="EMBL/GenBank/DDBJ databases">
        <authorList>
            <consortium name="DOE Joint Genome Institute"/>
            <person name="Haridas S."/>
            <person name="Albert R."/>
            <person name="Binder M."/>
            <person name="Bloem J."/>
            <person name="Labutti K."/>
            <person name="Salamov A."/>
            <person name="Andreopoulos B."/>
            <person name="Baker S.E."/>
            <person name="Barry K."/>
            <person name="Bills G."/>
            <person name="Bluhm B.H."/>
            <person name="Cannon C."/>
            <person name="Castanera R."/>
            <person name="Culley D.E."/>
            <person name="Daum C."/>
            <person name="Ezra D."/>
            <person name="Gonzalez J.B."/>
            <person name="Henrissat B."/>
            <person name="Kuo A."/>
            <person name="Liang C."/>
            <person name="Lipzen A."/>
            <person name="Lutzoni F."/>
            <person name="Magnuson J."/>
            <person name="Mondo S."/>
            <person name="Nolan M."/>
            <person name="Ohm R."/>
            <person name="Pangilinan J."/>
            <person name="Park H.-J."/>
            <person name="Ramirez L."/>
            <person name="Alfaro M."/>
            <person name="Sun H."/>
            <person name="Tritt A."/>
            <person name="Yoshinaga Y."/>
            <person name="Zwiers L.-H."/>
            <person name="Turgeon B.G."/>
            <person name="Goodwin S.B."/>
            <person name="Spatafora J.W."/>
            <person name="Crous P.W."/>
            <person name="Grigoriev I.V."/>
        </authorList>
    </citation>
    <scope>NUCLEOTIDE SEQUENCE</scope>
    <source>
        <strain evidence="1 3">CBS 781.70</strain>
    </source>
</reference>
<evidence type="ECO:0008006" key="4">
    <source>
        <dbReference type="Google" id="ProtNLM"/>
    </source>
</evidence>
<reference evidence="3" key="2">
    <citation type="submission" date="2020-04" db="EMBL/GenBank/DDBJ databases">
        <authorList>
            <consortium name="NCBI Genome Project"/>
        </authorList>
    </citation>
    <scope>NUCLEOTIDE SEQUENCE</scope>
    <source>
        <strain evidence="3">CBS 781.70</strain>
    </source>
</reference>